<dbReference type="PANTHER" id="PTHR43157:SF31">
    <property type="entry name" value="PHOSPHATIDYLINOSITOL-GLYCAN BIOSYNTHESIS CLASS F PROTEIN"/>
    <property type="match status" value="1"/>
</dbReference>
<dbReference type="Pfam" id="PF00106">
    <property type="entry name" value="adh_short"/>
    <property type="match status" value="1"/>
</dbReference>
<proteinExistence type="predicted"/>
<dbReference type="InterPro" id="IPR002347">
    <property type="entry name" value="SDR_fam"/>
</dbReference>
<name>A0A4Q9GSR0_9MICO</name>
<dbReference type="Proteomes" id="UP000294194">
    <property type="component" value="Unassembled WGS sequence"/>
</dbReference>
<dbReference type="AlphaFoldDB" id="A0A4Q9GSR0"/>
<dbReference type="EMBL" id="SISG01000001">
    <property type="protein sequence ID" value="TBN58052.1"/>
    <property type="molecule type" value="Genomic_DNA"/>
</dbReference>
<gene>
    <name evidence="2" type="ORF">EYE40_11975</name>
</gene>
<sequence>MTWTPAALPSQIGKTFVITGGNAGLGYFTAEQLARAGARVVLASRSLERADVAARSIRGQVAGASVDLLELDLASLDSVRTAGAELVGFERLDGLILNAGLTAGDSTRQVTADGHELMFGTNFLGHFALTALAWPALTRHPESRVVGLGSISTSLVPLDPDDLQSERHFDFFRAYAFSKHAVQGFILELDRRVRSAGLSVAATLAHPGYAIDGLTPFRPGVSEPPTVSRVGNALMLGSQGKNRGAASTVRAAIDPEIVGGEFVGPQFLTRGRPELARPVASSASPEFGQHLWKLAEDWSGVPFAVRS</sequence>
<comment type="caution">
    <text evidence="2">The sequence shown here is derived from an EMBL/GenBank/DDBJ whole genome shotgun (WGS) entry which is preliminary data.</text>
</comment>
<organism evidence="2 3">
    <name type="scientific">Glaciihabitans arcticus</name>
    <dbReference type="NCBI Taxonomy" id="2668039"/>
    <lineage>
        <taxon>Bacteria</taxon>
        <taxon>Bacillati</taxon>
        <taxon>Actinomycetota</taxon>
        <taxon>Actinomycetes</taxon>
        <taxon>Micrococcales</taxon>
        <taxon>Microbacteriaceae</taxon>
        <taxon>Glaciihabitans</taxon>
    </lineage>
</organism>
<dbReference type="RefSeq" id="WP_130982161.1">
    <property type="nucleotide sequence ID" value="NZ_SISG01000001.1"/>
</dbReference>
<accession>A0A4Q9GSR0</accession>
<dbReference type="PANTHER" id="PTHR43157">
    <property type="entry name" value="PHOSPHATIDYLINOSITOL-GLYCAN BIOSYNTHESIS CLASS F PROTEIN-RELATED"/>
    <property type="match status" value="1"/>
</dbReference>
<dbReference type="InterPro" id="IPR036291">
    <property type="entry name" value="NAD(P)-bd_dom_sf"/>
</dbReference>
<evidence type="ECO:0000256" key="1">
    <source>
        <dbReference type="ARBA" id="ARBA00023002"/>
    </source>
</evidence>
<reference evidence="3" key="1">
    <citation type="submission" date="2019-02" db="EMBL/GenBank/DDBJ databases">
        <title>Glaciihabitans arcticus sp. nov., a psychrotolerant bacterium isolated from polar soil.</title>
        <authorList>
            <person name="Dahal R.H."/>
        </authorList>
    </citation>
    <scope>NUCLEOTIDE SEQUENCE [LARGE SCALE GENOMIC DNA]</scope>
    <source>
        <strain evidence="3">RP-3-7</strain>
    </source>
</reference>
<keyword evidence="1" id="KW-0560">Oxidoreductase</keyword>
<dbReference type="PRINTS" id="PR00081">
    <property type="entry name" value="GDHRDH"/>
</dbReference>
<evidence type="ECO:0000313" key="2">
    <source>
        <dbReference type="EMBL" id="TBN58052.1"/>
    </source>
</evidence>
<keyword evidence="3" id="KW-1185">Reference proteome</keyword>
<dbReference type="SUPFAM" id="SSF51735">
    <property type="entry name" value="NAD(P)-binding Rossmann-fold domains"/>
    <property type="match status" value="1"/>
</dbReference>
<protein>
    <submittedName>
        <fullName evidence="2">SDR family NAD(P)-dependent oxidoreductase</fullName>
    </submittedName>
</protein>
<dbReference type="GO" id="GO:0016491">
    <property type="term" value="F:oxidoreductase activity"/>
    <property type="evidence" value="ECO:0007669"/>
    <property type="project" value="UniProtKB-KW"/>
</dbReference>
<dbReference type="Gene3D" id="3.40.50.720">
    <property type="entry name" value="NAD(P)-binding Rossmann-like Domain"/>
    <property type="match status" value="1"/>
</dbReference>
<evidence type="ECO:0000313" key="3">
    <source>
        <dbReference type="Proteomes" id="UP000294194"/>
    </source>
</evidence>